<comment type="cofactor">
    <cofactor evidence="7">
        <name>Fe(2+)</name>
        <dbReference type="ChEBI" id="CHEBI:29033"/>
    </cofactor>
    <text evidence="7">Binds 1 Fe(2+) ion per subunit.</text>
</comment>
<keyword evidence="10" id="KW-1185">Reference proteome</keyword>
<gene>
    <name evidence="7 9" type="primary">tsaD</name>
    <name evidence="9" type="ORF">GCM10008119_25220</name>
</gene>
<keyword evidence="2 7" id="KW-0819">tRNA processing</keyword>
<dbReference type="InterPro" id="IPR017861">
    <property type="entry name" value="KAE1/TsaD"/>
</dbReference>
<dbReference type="Proteomes" id="UP000645390">
    <property type="component" value="Unassembled WGS sequence"/>
</dbReference>
<dbReference type="RefSeq" id="WP_188414960.1">
    <property type="nucleotide sequence ID" value="NZ_BMDJ01000007.1"/>
</dbReference>
<keyword evidence="3 7" id="KW-0479">Metal-binding</keyword>
<evidence type="ECO:0000313" key="10">
    <source>
        <dbReference type="Proteomes" id="UP000645390"/>
    </source>
</evidence>
<keyword evidence="1 7" id="KW-0808">Transferase</keyword>
<organism evidence="9 10">
    <name type="scientific">Pedobacter mendelii</name>
    <dbReference type="NCBI Taxonomy" id="1908240"/>
    <lineage>
        <taxon>Bacteria</taxon>
        <taxon>Pseudomonadati</taxon>
        <taxon>Bacteroidota</taxon>
        <taxon>Sphingobacteriia</taxon>
        <taxon>Sphingobacteriales</taxon>
        <taxon>Sphingobacteriaceae</taxon>
        <taxon>Pedobacter</taxon>
    </lineage>
</organism>
<dbReference type="InterPro" id="IPR000905">
    <property type="entry name" value="Gcp-like_dom"/>
</dbReference>
<comment type="caution">
    <text evidence="9">The sequence shown here is derived from an EMBL/GenBank/DDBJ whole genome shotgun (WGS) entry which is preliminary data.</text>
</comment>
<keyword evidence="5 7" id="KW-0012">Acyltransferase</keyword>
<dbReference type="PROSITE" id="PS01016">
    <property type="entry name" value="GLYCOPROTEASE"/>
    <property type="match status" value="1"/>
</dbReference>
<feature type="binding site" evidence="7">
    <location>
        <position position="274"/>
    </location>
    <ligand>
        <name>substrate</name>
    </ligand>
</feature>
<dbReference type="InterPro" id="IPR017860">
    <property type="entry name" value="Peptidase_M22_CS"/>
</dbReference>
<evidence type="ECO:0000256" key="5">
    <source>
        <dbReference type="ARBA" id="ARBA00023315"/>
    </source>
</evidence>
<evidence type="ECO:0000256" key="7">
    <source>
        <dbReference type="HAMAP-Rule" id="MF_01445"/>
    </source>
</evidence>
<dbReference type="Gene3D" id="3.30.420.40">
    <property type="match status" value="2"/>
</dbReference>
<comment type="function">
    <text evidence="7">Required for the formation of a threonylcarbamoyl group on adenosine at position 37 (t(6)A37) in tRNAs that read codons beginning with adenine. Is involved in the transfer of the threonylcarbamoyl moiety of threonylcarbamoyl-AMP (TC-AMP) to the N6 group of A37, together with TsaE and TsaB. TsaD likely plays a direct catalytic role in this reaction.</text>
</comment>
<dbReference type="EC" id="2.3.1.234" evidence="7"/>
<dbReference type="NCBIfam" id="TIGR03723">
    <property type="entry name" value="T6A_TsaD_YgjD"/>
    <property type="match status" value="1"/>
</dbReference>
<dbReference type="PANTHER" id="PTHR11735">
    <property type="entry name" value="TRNA N6-ADENOSINE THREONYLCARBAMOYLTRANSFERASE"/>
    <property type="match status" value="1"/>
</dbReference>
<feature type="binding site" evidence="7">
    <location>
        <position position="114"/>
    </location>
    <ligand>
        <name>Fe cation</name>
        <dbReference type="ChEBI" id="CHEBI:24875"/>
    </ligand>
</feature>
<feature type="binding site" evidence="7">
    <location>
        <begin position="133"/>
        <end position="137"/>
    </location>
    <ligand>
        <name>substrate</name>
    </ligand>
</feature>
<feature type="binding site" evidence="7">
    <location>
        <position position="179"/>
    </location>
    <ligand>
        <name>substrate</name>
    </ligand>
</feature>
<evidence type="ECO:0000256" key="3">
    <source>
        <dbReference type="ARBA" id="ARBA00022723"/>
    </source>
</evidence>
<accession>A0ABQ2BIK7</accession>
<comment type="catalytic activity">
    <reaction evidence="6 7">
        <text>L-threonylcarbamoyladenylate + adenosine(37) in tRNA = N(6)-L-threonylcarbamoyladenosine(37) in tRNA + AMP + H(+)</text>
        <dbReference type="Rhea" id="RHEA:37059"/>
        <dbReference type="Rhea" id="RHEA-COMP:10162"/>
        <dbReference type="Rhea" id="RHEA-COMP:10163"/>
        <dbReference type="ChEBI" id="CHEBI:15378"/>
        <dbReference type="ChEBI" id="CHEBI:73682"/>
        <dbReference type="ChEBI" id="CHEBI:74411"/>
        <dbReference type="ChEBI" id="CHEBI:74418"/>
        <dbReference type="ChEBI" id="CHEBI:456215"/>
        <dbReference type="EC" id="2.3.1.234"/>
    </reaction>
</comment>
<evidence type="ECO:0000256" key="6">
    <source>
        <dbReference type="ARBA" id="ARBA00048117"/>
    </source>
</evidence>
<dbReference type="PRINTS" id="PR00789">
    <property type="entry name" value="OSIALOPTASE"/>
</dbReference>
<comment type="similarity">
    <text evidence="7">Belongs to the KAE1 / TsaD family.</text>
</comment>
<feature type="domain" description="Gcp-like" evidence="8">
    <location>
        <begin position="23"/>
        <end position="308"/>
    </location>
</feature>
<dbReference type="EMBL" id="BMDJ01000007">
    <property type="protein sequence ID" value="GGI26951.1"/>
    <property type="molecule type" value="Genomic_DNA"/>
</dbReference>
<evidence type="ECO:0000313" key="9">
    <source>
        <dbReference type="EMBL" id="GGI26951.1"/>
    </source>
</evidence>
<protein>
    <recommendedName>
        <fullName evidence="7">tRNA N6-adenosine threonylcarbamoyltransferase</fullName>
        <ecNumber evidence="7">2.3.1.234</ecNumber>
    </recommendedName>
    <alternativeName>
        <fullName evidence="7">N6-L-threonylcarbamoyladenine synthase</fullName>
        <shortName evidence="7">t(6)A synthase</shortName>
    </alternativeName>
    <alternativeName>
        <fullName evidence="7">t(6)A37 threonylcarbamoyladenosine biosynthesis protein TsaD</fullName>
    </alternativeName>
    <alternativeName>
        <fullName evidence="7">tRNA threonylcarbamoyladenosine biosynthesis protein TsaD</fullName>
    </alternativeName>
</protein>
<evidence type="ECO:0000256" key="1">
    <source>
        <dbReference type="ARBA" id="ARBA00022679"/>
    </source>
</evidence>
<dbReference type="InterPro" id="IPR043129">
    <property type="entry name" value="ATPase_NBD"/>
</dbReference>
<dbReference type="SUPFAM" id="SSF53067">
    <property type="entry name" value="Actin-like ATPase domain"/>
    <property type="match status" value="1"/>
</dbReference>
<dbReference type="Pfam" id="PF00814">
    <property type="entry name" value="TsaD"/>
    <property type="match status" value="1"/>
</dbReference>
<evidence type="ECO:0000259" key="8">
    <source>
        <dbReference type="Pfam" id="PF00814"/>
    </source>
</evidence>
<name>A0ABQ2BIK7_9SPHI</name>
<evidence type="ECO:0000256" key="4">
    <source>
        <dbReference type="ARBA" id="ARBA00023004"/>
    </source>
</evidence>
<dbReference type="PANTHER" id="PTHR11735:SF6">
    <property type="entry name" value="TRNA N6-ADENOSINE THREONYLCARBAMOYLTRANSFERASE, MITOCHONDRIAL"/>
    <property type="match status" value="1"/>
</dbReference>
<dbReference type="InterPro" id="IPR022450">
    <property type="entry name" value="TsaD"/>
</dbReference>
<feature type="binding site" evidence="7">
    <location>
        <position position="302"/>
    </location>
    <ligand>
        <name>Fe cation</name>
        <dbReference type="ChEBI" id="CHEBI:24875"/>
    </ligand>
</feature>
<keyword evidence="7" id="KW-0963">Cytoplasm</keyword>
<feature type="binding site" evidence="7">
    <location>
        <position position="166"/>
    </location>
    <ligand>
        <name>substrate</name>
    </ligand>
</feature>
<dbReference type="CDD" id="cd24133">
    <property type="entry name" value="ASKHA_NBD_TsaD_bac"/>
    <property type="match status" value="1"/>
</dbReference>
<keyword evidence="4 7" id="KW-0408">Iron</keyword>
<feature type="binding site" evidence="7">
    <location>
        <position position="183"/>
    </location>
    <ligand>
        <name>substrate</name>
    </ligand>
</feature>
<comment type="subcellular location">
    <subcellularLocation>
        <location evidence="7">Cytoplasm</location>
    </subcellularLocation>
</comment>
<sequence>MSVILAIESSCDDTSVAICNNGKITANVIANQTIHENYGGVIPELASRVHQQNIVPAVHQALINAKVTKQDINAVAFTRGPGLLGSLLVGVSFAKSFALALNIPLISVNHMHAHILAHFIDDPKPSFPFLCLTVSGGHTQIVLVKDYFDMEIVGETLDDAAGEAFDKTAKILQLPYPGGPLIDKHAQLGNAAAYKFAEPRIDNLNFSFSGFKTSILYFIRKQEQENANFIVENLNDICASVQFSIIQILMNKLKKAAKQFGITEIAIAGGVSANSGLRNTLQETAVELGWKVYIPAFQYCTDNAGMIAIAGYHKFLKQDFVGQEVSPMARMEF</sequence>
<proteinExistence type="inferred from homology"/>
<feature type="binding site" evidence="7">
    <location>
        <position position="110"/>
    </location>
    <ligand>
        <name>Fe cation</name>
        <dbReference type="ChEBI" id="CHEBI:24875"/>
    </ligand>
</feature>
<reference evidence="10" key="1">
    <citation type="journal article" date="2019" name="Int. J. Syst. Evol. Microbiol.">
        <title>The Global Catalogue of Microorganisms (GCM) 10K type strain sequencing project: providing services to taxonomists for standard genome sequencing and annotation.</title>
        <authorList>
            <consortium name="The Broad Institute Genomics Platform"/>
            <consortium name="The Broad Institute Genome Sequencing Center for Infectious Disease"/>
            <person name="Wu L."/>
            <person name="Ma J."/>
        </authorList>
    </citation>
    <scope>NUCLEOTIDE SEQUENCE [LARGE SCALE GENOMIC DNA]</scope>
    <source>
        <strain evidence="10">CCM 8939</strain>
    </source>
</reference>
<evidence type="ECO:0000256" key="2">
    <source>
        <dbReference type="ARBA" id="ARBA00022694"/>
    </source>
</evidence>
<dbReference type="NCBIfam" id="TIGR00329">
    <property type="entry name" value="gcp_kae1"/>
    <property type="match status" value="1"/>
</dbReference>
<dbReference type="HAMAP" id="MF_01445">
    <property type="entry name" value="TsaD"/>
    <property type="match status" value="1"/>
</dbReference>